<reference evidence="1 2" key="1">
    <citation type="journal article" date="2015" name="Appl. Environ. Microbiol.">
        <title>The Geoglobus acetivorans genome: Fe(III) reduction, acetate utilization, autotrophic growth, and degradation of aromatic compounds in a hyperthermophilic archaeon.</title>
        <authorList>
            <person name="Mardanov A.V."/>
            <person name="Slododkina G.B."/>
            <person name="Slobodkin A.I."/>
            <person name="Beletsky A.V."/>
            <person name="Gavrilov S.N."/>
            <person name="Kublanov I.V."/>
            <person name="Bonch-Osmolovskaya E.A."/>
            <person name="Skryabin K.G."/>
            <person name="Ravin N.V."/>
        </authorList>
    </citation>
    <scope>NUCLEOTIDE SEQUENCE [LARGE SCALE GENOMIC DNA]</scope>
    <source>
        <strain evidence="1 2">SBH6</strain>
    </source>
</reference>
<dbReference type="eggNOG" id="arCOG04419">
    <property type="taxonomic scope" value="Archaea"/>
</dbReference>
<dbReference type="GeneID" id="24796832"/>
<dbReference type="RefSeq" id="WP_048090497.1">
    <property type="nucleotide sequence ID" value="NZ_CP009552.1"/>
</dbReference>
<accession>A0A0A7GBC2</accession>
<proteinExistence type="predicted"/>
<dbReference type="InterPro" id="IPR020501">
    <property type="entry name" value="Uncharacterised_AF1218"/>
</dbReference>
<dbReference type="Proteomes" id="UP000030624">
    <property type="component" value="Chromosome"/>
</dbReference>
<evidence type="ECO:0000313" key="1">
    <source>
        <dbReference type="EMBL" id="AIY89289.1"/>
    </source>
</evidence>
<dbReference type="AlphaFoldDB" id="A0A0A7GBC2"/>
<dbReference type="HOGENOM" id="CLU_161115_1_0_2"/>
<dbReference type="STRING" id="565033.GACE_0232"/>
<organism evidence="1 2">
    <name type="scientific">Geoglobus acetivorans</name>
    <dbReference type="NCBI Taxonomy" id="565033"/>
    <lineage>
        <taxon>Archaea</taxon>
        <taxon>Methanobacteriati</taxon>
        <taxon>Methanobacteriota</taxon>
        <taxon>Archaeoglobi</taxon>
        <taxon>Archaeoglobales</taxon>
        <taxon>Archaeoglobaceae</taxon>
        <taxon>Geoglobus</taxon>
    </lineage>
</organism>
<sequence>MRAEEIERRLRKYLERDRTGVRKSLIKLLIGGRKYTTGEIHEMLKNQGFELNPRGVSAMVGLMSARLGILKVEMGEKNRYCLKSEYLDLVKNVLTEYDSENL</sequence>
<evidence type="ECO:0008006" key="3">
    <source>
        <dbReference type="Google" id="ProtNLM"/>
    </source>
</evidence>
<dbReference type="KEGG" id="gac:GACE_0232"/>
<evidence type="ECO:0000313" key="2">
    <source>
        <dbReference type="Proteomes" id="UP000030624"/>
    </source>
</evidence>
<protein>
    <recommendedName>
        <fullName evidence="3">DUF2551 domain-containing protein</fullName>
    </recommendedName>
</protein>
<dbReference type="EMBL" id="CP009552">
    <property type="protein sequence ID" value="AIY89289.1"/>
    <property type="molecule type" value="Genomic_DNA"/>
</dbReference>
<gene>
    <name evidence="1" type="ORF">GACE_0232</name>
</gene>
<dbReference type="Pfam" id="PF10826">
    <property type="entry name" value="DUF2551"/>
    <property type="match status" value="1"/>
</dbReference>
<name>A0A0A7GBC2_GEOAI</name>